<feature type="transmembrane region" description="Helical" evidence="7">
    <location>
        <begin position="34"/>
        <end position="60"/>
    </location>
</feature>
<evidence type="ECO:0000256" key="3">
    <source>
        <dbReference type="ARBA" id="ARBA00022692"/>
    </source>
</evidence>
<evidence type="ECO:0000256" key="5">
    <source>
        <dbReference type="ARBA" id="ARBA00023136"/>
    </source>
</evidence>
<dbReference type="InterPro" id="IPR051791">
    <property type="entry name" value="Pra-immunoreactive"/>
</dbReference>
<dbReference type="PANTHER" id="PTHR36115">
    <property type="entry name" value="PROLINE-RICH ANTIGEN HOMOLOG-RELATED"/>
    <property type="match status" value="1"/>
</dbReference>
<name>A0ABX0K256_9PROT</name>
<evidence type="ECO:0000313" key="10">
    <source>
        <dbReference type="Proteomes" id="UP000631653"/>
    </source>
</evidence>
<comment type="caution">
    <text evidence="9">The sequence shown here is derived from an EMBL/GenBank/DDBJ whole genome shotgun (WGS) entry which is preliminary data.</text>
</comment>
<evidence type="ECO:0000256" key="1">
    <source>
        <dbReference type="ARBA" id="ARBA00004651"/>
    </source>
</evidence>
<evidence type="ECO:0000256" key="6">
    <source>
        <dbReference type="SAM" id="MobiDB-lite"/>
    </source>
</evidence>
<keyword evidence="2" id="KW-1003">Cell membrane</keyword>
<feature type="transmembrane region" description="Helical" evidence="7">
    <location>
        <begin position="151"/>
        <end position="170"/>
    </location>
</feature>
<evidence type="ECO:0000256" key="2">
    <source>
        <dbReference type="ARBA" id="ARBA00022475"/>
    </source>
</evidence>
<keyword evidence="4 7" id="KW-1133">Transmembrane helix</keyword>
<gene>
    <name evidence="9" type="ORF">GOB81_11980</name>
</gene>
<dbReference type="RefSeq" id="WP_173570672.1">
    <property type="nucleotide sequence ID" value="NZ_WOSY01000011.1"/>
</dbReference>
<comment type="subcellular location">
    <subcellularLocation>
        <location evidence="1">Cell membrane</location>
        <topology evidence="1">Multi-pass membrane protein</topology>
    </subcellularLocation>
</comment>
<accession>A0ABX0K256</accession>
<protein>
    <submittedName>
        <fullName evidence="9">RDD family protein</fullName>
    </submittedName>
</protein>
<feature type="region of interest" description="Disordered" evidence="6">
    <location>
        <begin position="1"/>
        <end position="21"/>
    </location>
</feature>
<evidence type="ECO:0000313" key="9">
    <source>
        <dbReference type="EMBL" id="NHN89340.1"/>
    </source>
</evidence>
<evidence type="ECO:0000259" key="8">
    <source>
        <dbReference type="Pfam" id="PF06271"/>
    </source>
</evidence>
<organism evidence="9 10">
    <name type="scientific">Acetobacter conturbans</name>
    <dbReference type="NCBI Taxonomy" id="1737472"/>
    <lineage>
        <taxon>Bacteria</taxon>
        <taxon>Pseudomonadati</taxon>
        <taxon>Pseudomonadota</taxon>
        <taxon>Alphaproteobacteria</taxon>
        <taxon>Acetobacterales</taxon>
        <taxon>Acetobacteraceae</taxon>
        <taxon>Acetobacter</taxon>
    </lineage>
</organism>
<keyword evidence="10" id="KW-1185">Reference proteome</keyword>
<sequence>MSNSLPPGWGTPAEPSAPTDGRIPDGRVLAYAGFWIRAAAAILDFTLLSVTSVLVGLFTLPTIRLEQWQGDTPSYQVAFRSTDFMAGGTIPWPHIDVPDHGSYLLIFQLVYFIVLEASPLRATLGKLVLGLRVSDMQGNSISLVRSLVRTLVKIFISFPVAGIGVLMVAFTPRKQGLHDMVARTLVLRRERVVQFDNTP</sequence>
<dbReference type="EMBL" id="WOSY01000011">
    <property type="protein sequence ID" value="NHN89340.1"/>
    <property type="molecule type" value="Genomic_DNA"/>
</dbReference>
<evidence type="ECO:0000256" key="4">
    <source>
        <dbReference type="ARBA" id="ARBA00022989"/>
    </source>
</evidence>
<feature type="domain" description="RDD" evidence="8">
    <location>
        <begin position="31"/>
        <end position="182"/>
    </location>
</feature>
<reference evidence="9 10" key="1">
    <citation type="journal article" date="2020" name="Int. J. Syst. Evol. Microbiol.">
        <title>Novel acetic acid bacteria from cider fermentations: Acetobacter conturbans sp. nov. and Acetobacter fallax sp. nov.</title>
        <authorList>
            <person name="Sombolestani A.S."/>
            <person name="Cleenwerck I."/>
            <person name="Cnockaert M."/>
            <person name="Borremans W."/>
            <person name="Wieme A.D."/>
            <person name="De Vuyst L."/>
            <person name="Vandamme P."/>
        </authorList>
    </citation>
    <scope>NUCLEOTIDE SEQUENCE [LARGE SCALE GENOMIC DNA]</scope>
    <source>
        <strain evidence="9 10">LMG 1627</strain>
    </source>
</reference>
<dbReference type="InterPro" id="IPR010432">
    <property type="entry name" value="RDD"/>
</dbReference>
<keyword evidence="3 7" id="KW-0812">Transmembrane</keyword>
<evidence type="ECO:0000256" key="7">
    <source>
        <dbReference type="SAM" id="Phobius"/>
    </source>
</evidence>
<dbReference type="Proteomes" id="UP000631653">
    <property type="component" value="Unassembled WGS sequence"/>
</dbReference>
<proteinExistence type="predicted"/>
<keyword evidence="5 7" id="KW-0472">Membrane</keyword>
<dbReference type="Pfam" id="PF06271">
    <property type="entry name" value="RDD"/>
    <property type="match status" value="1"/>
</dbReference>